<organism evidence="2 3">
    <name type="scientific">Datura stramonium</name>
    <name type="common">Jimsonweed</name>
    <name type="synonym">Common thornapple</name>
    <dbReference type="NCBI Taxonomy" id="4076"/>
    <lineage>
        <taxon>Eukaryota</taxon>
        <taxon>Viridiplantae</taxon>
        <taxon>Streptophyta</taxon>
        <taxon>Embryophyta</taxon>
        <taxon>Tracheophyta</taxon>
        <taxon>Spermatophyta</taxon>
        <taxon>Magnoliopsida</taxon>
        <taxon>eudicotyledons</taxon>
        <taxon>Gunneridae</taxon>
        <taxon>Pentapetalae</taxon>
        <taxon>asterids</taxon>
        <taxon>lamiids</taxon>
        <taxon>Solanales</taxon>
        <taxon>Solanaceae</taxon>
        <taxon>Solanoideae</taxon>
        <taxon>Datureae</taxon>
        <taxon>Datura</taxon>
    </lineage>
</organism>
<proteinExistence type="predicted"/>
<name>A0ABS8SC67_DATST</name>
<evidence type="ECO:0000313" key="3">
    <source>
        <dbReference type="Proteomes" id="UP000823775"/>
    </source>
</evidence>
<dbReference type="EMBL" id="JACEIK010000404">
    <property type="protein sequence ID" value="MCD7456457.1"/>
    <property type="molecule type" value="Genomic_DNA"/>
</dbReference>
<keyword evidence="3" id="KW-1185">Reference proteome</keyword>
<feature type="region of interest" description="Disordered" evidence="1">
    <location>
        <begin position="85"/>
        <end position="115"/>
    </location>
</feature>
<sequence>MNQVKQSVVQHDIHEEQVEKGYEQIHLHLQRTPTRATDQDQSNNSKSKNKLSKKIRDDLKKRLEAQNREAQVNPTLMLEEINISSPSQGMDNQNNTIESQKSKISSQQSKQDTPIEKGTQPFLVANQGSLRNPLFEYSQEGLSSTSSMRKDEQKRGQQKKGRNKKDIDTKFALVTEQASLVVPPLQIHDSPPRECTLNSISAVPDDINDEYRVIHSEDEFDQDSQSI</sequence>
<accession>A0ABS8SC67</accession>
<feature type="non-terminal residue" evidence="2">
    <location>
        <position position="227"/>
    </location>
</feature>
<comment type="caution">
    <text evidence="2">The sequence shown here is derived from an EMBL/GenBank/DDBJ whole genome shotgun (WGS) entry which is preliminary data.</text>
</comment>
<evidence type="ECO:0000256" key="1">
    <source>
        <dbReference type="SAM" id="MobiDB-lite"/>
    </source>
</evidence>
<feature type="region of interest" description="Disordered" evidence="1">
    <location>
        <begin position="30"/>
        <end position="60"/>
    </location>
</feature>
<reference evidence="2 3" key="1">
    <citation type="journal article" date="2021" name="BMC Genomics">
        <title>Datura genome reveals duplications of psychoactive alkaloid biosynthetic genes and high mutation rate following tissue culture.</title>
        <authorList>
            <person name="Rajewski A."/>
            <person name="Carter-House D."/>
            <person name="Stajich J."/>
            <person name="Litt A."/>
        </authorList>
    </citation>
    <scope>NUCLEOTIDE SEQUENCE [LARGE SCALE GENOMIC DNA]</scope>
    <source>
        <strain evidence="2">AR-01</strain>
    </source>
</reference>
<feature type="compositionally biased region" description="Polar residues" evidence="1">
    <location>
        <begin position="31"/>
        <end position="41"/>
    </location>
</feature>
<evidence type="ECO:0000313" key="2">
    <source>
        <dbReference type="EMBL" id="MCD7456457.1"/>
    </source>
</evidence>
<feature type="region of interest" description="Disordered" evidence="1">
    <location>
        <begin position="139"/>
        <end position="167"/>
    </location>
</feature>
<protein>
    <submittedName>
        <fullName evidence="2">Uncharacterized protein</fullName>
    </submittedName>
</protein>
<feature type="compositionally biased region" description="Polar residues" evidence="1">
    <location>
        <begin position="85"/>
        <end position="98"/>
    </location>
</feature>
<dbReference type="Proteomes" id="UP000823775">
    <property type="component" value="Unassembled WGS sequence"/>
</dbReference>
<feature type="compositionally biased region" description="Low complexity" evidence="1">
    <location>
        <begin position="102"/>
        <end position="111"/>
    </location>
</feature>
<gene>
    <name evidence="2" type="ORF">HAX54_031853</name>
</gene>